<evidence type="ECO:0000256" key="4">
    <source>
        <dbReference type="ARBA" id="ARBA00022989"/>
    </source>
</evidence>
<dbReference type="InterPro" id="IPR036259">
    <property type="entry name" value="MFS_trans_sf"/>
</dbReference>
<feature type="transmembrane region" description="Helical" evidence="6">
    <location>
        <begin position="313"/>
        <end position="334"/>
    </location>
</feature>
<dbReference type="Proteomes" id="UP001265746">
    <property type="component" value="Unassembled WGS sequence"/>
</dbReference>
<reference evidence="7" key="1">
    <citation type="submission" date="2023-06" db="EMBL/GenBank/DDBJ databases">
        <authorList>
            <person name="Noh H."/>
        </authorList>
    </citation>
    <scope>NUCLEOTIDE SEQUENCE</scope>
    <source>
        <strain evidence="7">DUCC20226</strain>
    </source>
</reference>
<feature type="transmembrane region" description="Helical" evidence="6">
    <location>
        <begin position="88"/>
        <end position="105"/>
    </location>
</feature>
<evidence type="ECO:0000256" key="3">
    <source>
        <dbReference type="ARBA" id="ARBA00022692"/>
    </source>
</evidence>
<feature type="transmembrane region" description="Helical" evidence="6">
    <location>
        <begin position="366"/>
        <end position="388"/>
    </location>
</feature>
<feature type="transmembrane region" description="Helical" evidence="6">
    <location>
        <begin position="274"/>
        <end position="293"/>
    </location>
</feature>
<keyword evidence="5 6" id="KW-0472">Membrane</keyword>
<dbReference type="GO" id="GO:0008506">
    <property type="term" value="F:sucrose:proton symporter activity"/>
    <property type="evidence" value="ECO:0007669"/>
    <property type="project" value="TreeGrafter"/>
</dbReference>
<dbReference type="PANTHER" id="PTHR19432:SF35">
    <property type="entry name" value="SOLUTE CARRIER FAMILY 45 MEMBER 3 ISOFORM X1"/>
    <property type="match status" value="1"/>
</dbReference>
<evidence type="ECO:0000256" key="6">
    <source>
        <dbReference type="SAM" id="Phobius"/>
    </source>
</evidence>
<feature type="transmembrane region" description="Helical" evidence="6">
    <location>
        <begin position="208"/>
        <end position="227"/>
    </location>
</feature>
<dbReference type="GO" id="GO:0005886">
    <property type="term" value="C:plasma membrane"/>
    <property type="evidence" value="ECO:0007669"/>
    <property type="project" value="TreeGrafter"/>
</dbReference>
<feature type="transmembrane region" description="Helical" evidence="6">
    <location>
        <begin position="467"/>
        <end position="486"/>
    </location>
</feature>
<comment type="caution">
    <text evidence="7">The sequence shown here is derived from an EMBL/GenBank/DDBJ whole genome shotgun (WGS) entry which is preliminary data.</text>
</comment>
<feature type="transmembrane region" description="Helical" evidence="6">
    <location>
        <begin position="56"/>
        <end position="76"/>
    </location>
</feature>
<feature type="transmembrane region" description="Helical" evidence="6">
    <location>
        <begin position="125"/>
        <end position="146"/>
    </location>
</feature>
<name>A0AAD9SEU7_PHOAM</name>
<dbReference type="PANTHER" id="PTHR19432">
    <property type="entry name" value="SUGAR TRANSPORTER"/>
    <property type="match status" value="1"/>
</dbReference>
<protein>
    <submittedName>
        <fullName evidence="7">Uncharacterized protein</fullName>
    </submittedName>
</protein>
<dbReference type="Gene3D" id="1.20.1250.20">
    <property type="entry name" value="MFS general substrate transporter like domains"/>
    <property type="match status" value="1"/>
</dbReference>
<keyword evidence="8" id="KW-1185">Reference proteome</keyword>
<dbReference type="AlphaFoldDB" id="A0AAD9SEU7"/>
<keyword evidence="3 6" id="KW-0812">Transmembrane</keyword>
<proteinExistence type="predicted"/>
<accession>A0AAD9SEU7</accession>
<evidence type="ECO:0000256" key="5">
    <source>
        <dbReference type="ARBA" id="ARBA00023136"/>
    </source>
</evidence>
<evidence type="ECO:0000313" key="7">
    <source>
        <dbReference type="EMBL" id="KAK2605524.1"/>
    </source>
</evidence>
<dbReference type="EMBL" id="JAUJFL010000004">
    <property type="protein sequence ID" value="KAK2605524.1"/>
    <property type="molecule type" value="Genomic_DNA"/>
</dbReference>
<dbReference type="SUPFAM" id="SSF103473">
    <property type="entry name" value="MFS general substrate transporter"/>
    <property type="match status" value="2"/>
</dbReference>
<evidence type="ECO:0000313" key="8">
    <source>
        <dbReference type="Proteomes" id="UP001265746"/>
    </source>
</evidence>
<comment type="subcellular location">
    <subcellularLocation>
        <location evidence="1">Membrane</location>
        <topology evidence="1">Multi-pass membrane protein</topology>
    </subcellularLocation>
</comment>
<keyword evidence="4 6" id="KW-1133">Transmembrane helix</keyword>
<keyword evidence="2" id="KW-0813">Transport</keyword>
<feature type="transmembrane region" description="Helical" evidence="6">
    <location>
        <begin position="394"/>
        <end position="423"/>
    </location>
</feature>
<organism evidence="7 8">
    <name type="scientific">Phomopsis amygdali</name>
    <name type="common">Fusicoccum amygdali</name>
    <dbReference type="NCBI Taxonomy" id="1214568"/>
    <lineage>
        <taxon>Eukaryota</taxon>
        <taxon>Fungi</taxon>
        <taxon>Dikarya</taxon>
        <taxon>Ascomycota</taxon>
        <taxon>Pezizomycotina</taxon>
        <taxon>Sordariomycetes</taxon>
        <taxon>Sordariomycetidae</taxon>
        <taxon>Diaporthales</taxon>
        <taxon>Diaporthaceae</taxon>
        <taxon>Diaporthe</taxon>
    </lineage>
</organism>
<sequence length="523" mass="56645">MSLLSDPSPLRGARKMIFFLALTGGLGGLQGVFSVQTAMGSPYLMSLGFSKPLIPFVWLAGPLAGVVGQPYFGLCSDQCRIRWGRRKAFIAGGAIVIVFSLPALAWSGEIIHTIAWIVSERQDHYVLQTIIKTTAAILIWILNFAIQPLQCGLRALIVEACPPEQMDTANAWASRMISIGSLLGYGSGFVDLSQLMHIGGGHTQFKTLAVLAAFGLAVTVSVCCCAIRERDPNEDGPPSKELKSTIGKVKHIYGSIFKIPPQVAMVCKVQLCSWIGWFSFMYYITTYIGEIYLRDIHPVDLAAQKRANQHGSLALLMFAFAQLLSSIIAPSLIAKPEQDLHSIPDTASTRRTALPRFLARQLSTSWSSLCGLWVLSHAIFAACMFSTIFVSRSIVAATTLVALVGISAALSQIVPFTLISLILSRHHERAIYRAPSSDPSHEITIEKSTTNYETQPGIVMGIHNMSIAAPQLIAALGSSAIFWMLGTDGHGGDESRSTAWVLRASGLAALAAIWMTLKLRDRG</sequence>
<feature type="transmembrane region" description="Helical" evidence="6">
    <location>
        <begin position="498"/>
        <end position="517"/>
    </location>
</feature>
<gene>
    <name evidence="7" type="ORF">N8I77_008357</name>
</gene>
<evidence type="ECO:0000256" key="1">
    <source>
        <dbReference type="ARBA" id="ARBA00004141"/>
    </source>
</evidence>
<feature type="transmembrane region" description="Helical" evidence="6">
    <location>
        <begin position="176"/>
        <end position="196"/>
    </location>
</feature>
<evidence type="ECO:0000256" key="2">
    <source>
        <dbReference type="ARBA" id="ARBA00022448"/>
    </source>
</evidence>